<evidence type="ECO:0000259" key="1">
    <source>
        <dbReference type="PROSITE" id="PS50181"/>
    </source>
</evidence>
<name>A0A9J6BER1_POLVA</name>
<comment type="caution">
    <text evidence="2">The sequence shown here is derived from an EMBL/GenBank/DDBJ whole genome shotgun (WGS) entry which is preliminary data.</text>
</comment>
<dbReference type="SUPFAM" id="SSF52047">
    <property type="entry name" value="RNI-like"/>
    <property type="match status" value="1"/>
</dbReference>
<accession>A0A9J6BER1</accession>
<dbReference type="Gene3D" id="3.80.10.10">
    <property type="entry name" value="Ribonuclease Inhibitor"/>
    <property type="match status" value="2"/>
</dbReference>
<proteinExistence type="predicted"/>
<evidence type="ECO:0000313" key="2">
    <source>
        <dbReference type="EMBL" id="KAG5667998.1"/>
    </source>
</evidence>
<protein>
    <recommendedName>
        <fullName evidence="1">F-box domain-containing protein</fullName>
    </recommendedName>
</protein>
<dbReference type="AlphaFoldDB" id="A0A9J6BER1"/>
<dbReference type="EMBL" id="JADBJN010000004">
    <property type="protein sequence ID" value="KAG5667998.1"/>
    <property type="molecule type" value="Genomic_DNA"/>
</dbReference>
<dbReference type="Pfam" id="PF00646">
    <property type="entry name" value="F-box"/>
    <property type="match status" value="1"/>
</dbReference>
<dbReference type="InterPro" id="IPR001810">
    <property type="entry name" value="F-box_dom"/>
</dbReference>
<dbReference type="Proteomes" id="UP001107558">
    <property type="component" value="Chromosome 4"/>
</dbReference>
<dbReference type="SUPFAM" id="SSF81383">
    <property type="entry name" value="F-box domain"/>
    <property type="match status" value="1"/>
</dbReference>
<dbReference type="SMART" id="SM00256">
    <property type="entry name" value="FBOX"/>
    <property type="match status" value="1"/>
</dbReference>
<dbReference type="InterPro" id="IPR032675">
    <property type="entry name" value="LRR_dom_sf"/>
</dbReference>
<evidence type="ECO:0000313" key="3">
    <source>
        <dbReference type="Proteomes" id="UP001107558"/>
    </source>
</evidence>
<reference evidence="2" key="1">
    <citation type="submission" date="2021-03" db="EMBL/GenBank/DDBJ databases">
        <title>Chromosome level genome of the anhydrobiotic midge Polypedilum vanderplanki.</title>
        <authorList>
            <person name="Yoshida Y."/>
            <person name="Kikawada T."/>
            <person name="Gusev O."/>
        </authorList>
    </citation>
    <scope>NUCLEOTIDE SEQUENCE</scope>
    <source>
        <strain evidence="2">NIAS01</strain>
        <tissue evidence="2">Whole body or cell culture</tissue>
    </source>
</reference>
<gene>
    <name evidence="2" type="ORF">PVAND_015955</name>
</gene>
<dbReference type="OrthoDB" id="1107553at2759"/>
<dbReference type="PROSITE" id="PS50181">
    <property type="entry name" value="FBOX"/>
    <property type="match status" value="1"/>
</dbReference>
<sequence>MKRKLEEDLNICDLSDDILLEIFDFFNKETIENLIKVCKRWRNLILSSSKLSRKPTMFNNFAIYFRRNISMQQKVESLLEKSKKFPYRNFCFSQLYNEDSHSLFDDFSKFMTESTNGRAEKIMFNEVPIFMIIKGIQVNSDSLVYLEINIDFQKDILPTNREINLKNLKTLKIFEFFSILKIIQCENLTDFSLHALPRPSLALKVLKNFLQNCEKIKILRLVDNFPKLDNVKFQIENFDLEINRRNSENFIENFQIFLNSQRKSLRNLNIKNSIVDYRKILNVINEETQLEKLHLCCYCDQNNRNKIMTANLTVKEMKFDVFLLFQGRLHGKVDPSQLIKTFKEFPSVEHLNIKGFYEDFSKIIRKANFSNLKSLHINSFNKINLHYHEVSFKNLETFIIDCIHNEETARLWIKMISFFPNVKHLIVKRWTYKPKNKQKQLKGSIIQKLFKCGKNVEKISIEECYSLSFGFFDYLKERNSNLKLLKIGVSKDEEIEAVKQKFYGSKLELIVTNYQEKLTSKWSYDPEYLKKRRI</sequence>
<dbReference type="InterPro" id="IPR036047">
    <property type="entry name" value="F-box-like_dom_sf"/>
</dbReference>
<feature type="domain" description="F-box" evidence="1">
    <location>
        <begin position="8"/>
        <end position="54"/>
    </location>
</feature>
<organism evidence="2 3">
    <name type="scientific">Polypedilum vanderplanki</name>
    <name type="common">Sleeping chironomid midge</name>
    <dbReference type="NCBI Taxonomy" id="319348"/>
    <lineage>
        <taxon>Eukaryota</taxon>
        <taxon>Metazoa</taxon>
        <taxon>Ecdysozoa</taxon>
        <taxon>Arthropoda</taxon>
        <taxon>Hexapoda</taxon>
        <taxon>Insecta</taxon>
        <taxon>Pterygota</taxon>
        <taxon>Neoptera</taxon>
        <taxon>Endopterygota</taxon>
        <taxon>Diptera</taxon>
        <taxon>Nematocera</taxon>
        <taxon>Chironomoidea</taxon>
        <taxon>Chironomidae</taxon>
        <taxon>Chironominae</taxon>
        <taxon>Polypedilum</taxon>
        <taxon>Polypedilum</taxon>
    </lineage>
</organism>
<keyword evidence="3" id="KW-1185">Reference proteome</keyword>